<gene>
    <name evidence="2" type="ORF">EJB05_12826</name>
</gene>
<keyword evidence="3" id="KW-1185">Reference proteome</keyword>
<evidence type="ECO:0000256" key="1">
    <source>
        <dbReference type="SAM" id="MobiDB-lite"/>
    </source>
</evidence>
<proteinExistence type="predicted"/>
<feature type="region of interest" description="Disordered" evidence="1">
    <location>
        <begin position="129"/>
        <end position="189"/>
    </location>
</feature>
<feature type="non-terminal residue" evidence="2">
    <location>
        <position position="1"/>
    </location>
</feature>
<protein>
    <submittedName>
        <fullName evidence="2">Uncharacterized protein</fullName>
    </submittedName>
</protein>
<dbReference type="Proteomes" id="UP000324897">
    <property type="component" value="Chromosome 4"/>
</dbReference>
<accession>A0A5J9VTB2</accession>
<name>A0A5J9VTB2_9POAL</name>
<evidence type="ECO:0000313" key="2">
    <source>
        <dbReference type="EMBL" id="TVU39409.1"/>
    </source>
</evidence>
<feature type="compositionally biased region" description="Gly residues" evidence="1">
    <location>
        <begin position="146"/>
        <end position="163"/>
    </location>
</feature>
<sequence>IFDAGRFVEDGWPKTIQPFKQFDDDRSWRHIGVIHSTRSVDRGWAAVHRSTVVRGIACGGGRPGSSPPVARVDGGLRNVVAEDERTKAERWVVRVDDGTQGSGGSSSPELLTAAGRDGEVRACARALKRGGDEARGRRRTVRRASGAGGGKGEGVGERGGGGEAYHVRGRDGEGRKKEIDGDGLRWTEP</sequence>
<dbReference type="EMBL" id="RWGY01000007">
    <property type="protein sequence ID" value="TVU39409.1"/>
    <property type="molecule type" value="Genomic_DNA"/>
</dbReference>
<feature type="compositionally biased region" description="Basic and acidic residues" evidence="1">
    <location>
        <begin position="165"/>
        <end position="189"/>
    </location>
</feature>
<dbReference type="Gramene" id="TVU39409">
    <property type="protein sequence ID" value="TVU39409"/>
    <property type="gene ID" value="EJB05_12826"/>
</dbReference>
<comment type="caution">
    <text evidence="2">The sequence shown here is derived from an EMBL/GenBank/DDBJ whole genome shotgun (WGS) entry which is preliminary data.</text>
</comment>
<reference evidence="2 3" key="1">
    <citation type="journal article" date="2019" name="Sci. Rep.">
        <title>A high-quality genome of Eragrostis curvula grass provides insights into Poaceae evolution and supports new strategies to enhance forage quality.</title>
        <authorList>
            <person name="Carballo J."/>
            <person name="Santos B.A.C.M."/>
            <person name="Zappacosta D."/>
            <person name="Garbus I."/>
            <person name="Selva J.P."/>
            <person name="Gallo C.A."/>
            <person name="Diaz A."/>
            <person name="Albertini E."/>
            <person name="Caccamo M."/>
            <person name="Echenique V."/>
        </authorList>
    </citation>
    <scope>NUCLEOTIDE SEQUENCE [LARGE SCALE GENOMIC DNA]</scope>
    <source>
        <strain evidence="3">cv. Victoria</strain>
        <tissue evidence="2">Leaf</tissue>
    </source>
</reference>
<evidence type="ECO:0000313" key="3">
    <source>
        <dbReference type="Proteomes" id="UP000324897"/>
    </source>
</evidence>
<organism evidence="2 3">
    <name type="scientific">Eragrostis curvula</name>
    <name type="common">weeping love grass</name>
    <dbReference type="NCBI Taxonomy" id="38414"/>
    <lineage>
        <taxon>Eukaryota</taxon>
        <taxon>Viridiplantae</taxon>
        <taxon>Streptophyta</taxon>
        <taxon>Embryophyta</taxon>
        <taxon>Tracheophyta</taxon>
        <taxon>Spermatophyta</taxon>
        <taxon>Magnoliopsida</taxon>
        <taxon>Liliopsida</taxon>
        <taxon>Poales</taxon>
        <taxon>Poaceae</taxon>
        <taxon>PACMAD clade</taxon>
        <taxon>Chloridoideae</taxon>
        <taxon>Eragrostideae</taxon>
        <taxon>Eragrostidinae</taxon>
        <taxon>Eragrostis</taxon>
    </lineage>
</organism>
<dbReference type="AlphaFoldDB" id="A0A5J9VTB2"/>